<evidence type="ECO:0000256" key="5">
    <source>
        <dbReference type="SAM" id="Phobius"/>
    </source>
</evidence>
<dbReference type="GO" id="GO:0016020">
    <property type="term" value="C:membrane"/>
    <property type="evidence" value="ECO:0007669"/>
    <property type="project" value="UniProtKB-SubCell"/>
</dbReference>
<gene>
    <name evidence="6" type="ORF">SAMN06295933_2344</name>
</gene>
<reference evidence="7" key="1">
    <citation type="submission" date="2017-04" db="EMBL/GenBank/DDBJ databases">
        <authorList>
            <person name="Varghese N."/>
            <person name="Submissions S."/>
        </authorList>
    </citation>
    <scope>NUCLEOTIDE SEQUENCE [LARGE SCALE GENOMIC DNA]</scope>
    <source>
        <strain evidence="7">K3S</strain>
    </source>
</reference>
<feature type="transmembrane region" description="Helical" evidence="5">
    <location>
        <begin position="9"/>
        <end position="32"/>
    </location>
</feature>
<dbReference type="GO" id="GO:0022857">
    <property type="term" value="F:transmembrane transporter activity"/>
    <property type="evidence" value="ECO:0007669"/>
    <property type="project" value="InterPro"/>
</dbReference>
<dbReference type="InterPro" id="IPR002293">
    <property type="entry name" value="AA/rel_permease1"/>
</dbReference>
<dbReference type="AlphaFoldDB" id="A0A1X7DXY5"/>
<dbReference type="Gene3D" id="1.20.1740.10">
    <property type="entry name" value="Amino acid/polyamine transporter I"/>
    <property type="match status" value="1"/>
</dbReference>
<dbReference type="EMBL" id="FWZU01000004">
    <property type="protein sequence ID" value="SMF23692.1"/>
    <property type="molecule type" value="Genomic_DNA"/>
</dbReference>
<evidence type="ECO:0000256" key="3">
    <source>
        <dbReference type="ARBA" id="ARBA00022989"/>
    </source>
</evidence>
<evidence type="ECO:0000256" key="4">
    <source>
        <dbReference type="ARBA" id="ARBA00023136"/>
    </source>
</evidence>
<dbReference type="RefSeq" id="WP_137982531.1">
    <property type="nucleotide sequence ID" value="NZ_FWZU01000004.1"/>
</dbReference>
<protein>
    <submittedName>
        <fullName evidence="6">Amino acid permease</fullName>
    </submittedName>
</protein>
<feature type="transmembrane region" description="Helical" evidence="5">
    <location>
        <begin position="84"/>
        <end position="106"/>
    </location>
</feature>
<dbReference type="OrthoDB" id="178667at2"/>
<dbReference type="STRING" id="1519643.SAMN06295933_2344"/>
<evidence type="ECO:0000256" key="2">
    <source>
        <dbReference type="ARBA" id="ARBA00022692"/>
    </source>
</evidence>
<proteinExistence type="predicted"/>
<keyword evidence="4 5" id="KW-0472">Membrane</keyword>
<dbReference type="Pfam" id="PF13520">
    <property type="entry name" value="AA_permease_2"/>
    <property type="match status" value="1"/>
</dbReference>
<accession>A0A1X7DXY5</accession>
<evidence type="ECO:0000313" key="7">
    <source>
        <dbReference type="Proteomes" id="UP000192906"/>
    </source>
</evidence>
<keyword evidence="7" id="KW-1185">Reference proteome</keyword>
<name>A0A1X7DXY5_9BACT</name>
<evidence type="ECO:0000256" key="1">
    <source>
        <dbReference type="ARBA" id="ARBA00004141"/>
    </source>
</evidence>
<organism evidence="6 7">
    <name type="scientific">Desulfovibrio gilichinskyi</name>
    <dbReference type="NCBI Taxonomy" id="1519643"/>
    <lineage>
        <taxon>Bacteria</taxon>
        <taxon>Pseudomonadati</taxon>
        <taxon>Thermodesulfobacteriota</taxon>
        <taxon>Desulfovibrionia</taxon>
        <taxon>Desulfovibrionales</taxon>
        <taxon>Desulfovibrionaceae</taxon>
        <taxon>Desulfovibrio</taxon>
    </lineage>
</organism>
<keyword evidence="2 5" id="KW-0812">Transmembrane</keyword>
<evidence type="ECO:0000313" key="6">
    <source>
        <dbReference type="EMBL" id="SMF23692.1"/>
    </source>
</evidence>
<keyword evidence="3 5" id="KW-1133">Transmembrane helix</keyword>
<feature type="transmembrane region" description="Helical" evidence="5">
    <location>
        <begin position="38"/>
        <end position="63"/>
    </location>
</feature>
<sequence length="228" mass="24622">MQAGKLGPALFCGLIIGPILGSGIFILPPLVIEKAGQWAFPAWLAIILINAAFAYVLSWLSVMHPGESGVTKAVEKAFGARIKMLTSFYLIASVCIGPAAVLLTLGEYLPSVAVASYSNGPNRHVVAKLVFGGRSDRYSRLKRTTLPLLKHSTNWSFSKENFAFFPSRIASELMVSPCTENAALRSRTWPTNGISDHAKKVASFSRRKVSRILTSPIFASTSLAVQVP</sequence>
<comment type="subcellular location">
    <subcellularLocation>
        <location evidence="1">Membrane</location>
        <topology evidence="1">Multi-pass membrane protein</topology>
    </subcellularLocation>
</comment>
<dbReference type="Proteomes" id="UP000192906">
    <property type="component" value="Unassembled WGS sequence"/>
</dbReference>